<name>X1K049_9ZZZZ</name>
<dbReference type="PANTHER" id="PTHR43694">
    <property type="entry name" value="RIBONUCLEASE J"/>
    <property type="match status" value="1"/>
</dbReference>
<evidence type="ECO:0000259" key="2">
    <source>
        <dbReference type="SMART" id="SM00849"/>
    </source>
</evidence>
<dbReference type="SUPFAM" id="SSF56281">
    <property type="entry name" value="Metallo-hydrolase/oxidoreductase"/>
    <property type="match status" value="1"/>
</dbReference>
<feature type="region of interest" description="Disordered" evidence="1">
    <location>
        <begin position="249"/>
        <end position="269"/>
    </location>
</feature>
<sequence length="298" mass="32929">MSAQRLEMSFSHSTCHSEPFASRHSEHSEESRPFATSQGDRLKNKKLRIIPLGGLGEVGKNMMVLEYAEDIVVIDAGLMFPSEEMLGVDLLIPDINYLLQRKQNLRGIIITHGHEDHIGALPYVLSQLNLPIYATKLAGRLISAELKQRGVKGRARINVVHAGSRIRLGNFTVEFFPVCHSIPDSMGLIIHTPVGMVVHSGDFKLDYTPVIGEATDLNQLAWLGRKGVLLLLSDSTYVELSRPRPKVAAPQVPRQLEDGEGRVSLTPPKVVSPETAVKPVPIPEVVSEMRRHEPILTP</sequence>
<accession>X1K049</accession>
<proteinExistence type="predicted"/>
<dbReference type="Pfam" id="PF00753">
    <property type="entry name" value="Lactamase_B"/>
    <property type="match status" value="1"/>
</dbReference>
<dbReference type="CDD" id="cd07714">
    <property type="entry name" value="RNaseJ_MBL-fold"/>
    <property type="match status" value="1"/>
</dbReference>
<dbReference type="EMBL" id="BARV01000556">
    <property type="protein sequence ID" value="GAH99872.1"/>
    <property type="molecule type" value="Genomic_DNA"/>
</dbReference>
<evidence type="ECO:0000313" key="3">
    <source>
        <dbReference type="EMBL" id="GAH99872.1"/>
    </source>
</evidence>
<feature type="non-terminal residue" evidence="3">
    <location>
        <position position="298"/>
    </location>
</feature>
<evidence type="ECO:0000256" key="1">
    <source>
        <dbReference type="SAM" id="MobiDB-lite"/>
    </source>
</evidence>
<dbReference type="InterPro" id="IPR036866">
    <property type="entry name" value="RibonucZ/Hydroxyglut_hydro"/>
</dbReference>
<gene>
    <name evidence="3" type="ORF">S06H3_02025</name>
</gene>
<dbReference type="Gene3D" id="3.60.15.10">
    <property type="entry name" value="Ribonuclease Z/Hydroxyacylglutathione hydrolase-like"/>
    <property type="match status" value="1"/>
</dbReference>
<organism evidence="3">
    <name type="scientific">marine sediment metagenome</name>
    <dbReference type="NCBI Taxonomy" id="412755"/>
    <lineage>
        <taxon>unclassified sequences</taxon>
        <taxon>metagenomes</taxon>
        <taxon>ecological metagenomes</taxon>
    </lineage>
</organism>
<protein>
    <recommendedName>
        <fullName evidence="2">Metallo-beta-lactamase domain-containing protein</fullName>
    </recommendedName>
</protein>
<feature type="region of interest" description="Disordered" evidence="1">
    <location>
        <begin position="1"/>
        <end position="39"/>
    </location>
</feature>
<feature type="domain" description="Metallo-beta-lactamase" evidence="2">
    <location>
        <begin position="59"/>
        <end position="252"/>
    </location>
</feature>
<dbReference type="PANTHER" id="PTHR43694:SF1">
    <property type="entry name" value="RIBONUCLEASE J"/>
    <property type="match status" value="1"/>
</dbReference>
<feature type="compositionally biased region" description="Basic and acidic residues" evidence="1">
    <location>
        <begin position="21"/>
        <end position="32"/>
    </location>
</feature>
<comment type="caution">
    <text evidence="3">The sequence shown here is derived from an EMBL/GenBank/DDBJ whole genome shotgun (WGS) entry which is preliminary data.</text>
</comment>
<dbReference type="AlphaFoldDB" id="X1K049"/>
<dbReference type="InterPro" id="IPR001279">
    <property type="entry name" value="Metallo-B-lactamas"/>
</dbReference>
<dbReference type="SMART" id="SM00849">
    <property type="entry name" value="Lactamase_B"/>
    <property type="match status" value="1"/>
</dbReference>
<reference evidence="3" key="1">
    <citation type="journal article" date="2014" name="Front. Microbiol.">
        <title>High frequency of phylogenetically diverse reductive dehalogenase-homologous genes in deep subseafloor sedimentary metagenomes.</title>
        <authorList>
            <person name="Kawai M."/>
            <person name="Futagami T."/>
            <person name="Toyoda A."/>
            <person name="Takaki Y."/>
            <person name="Nishi S."/>
            <person name="Hori S."/>
            <person name="Arai W."/>
            <person name="Tsubouchi T."/>
            <person name="Morono Y."/>
            <person name="Uchiyama I."/>
            <person name="Ito T."/>
            <person name="Fujiyama A."/>
            <person name="Inagaki F."/>
            <person name="Takami H."/>
        </authorList>
    </citation>
    <scope>NUCLEOTIDE SEQUENCE</scope>
    <source>
        <strain evidence="3">Expedition CK06-06</strain>
    </source>
</reference>